<dbReference type="EMBL" id="BMNH01000001">
    <property type="protein sequence ID" value="GGO61904.1"/>
    <property type="molecule type" value="Genomic_DNA"/>
</dbReference>
<dbReference type="AlphaFoldDB" id="A0A918DEN7"/>
<proteinExistence type="predicted"/>
<feature type="domain" description="TniQ" evidence="1">
    <location>
        <begin position="29"/>
        <end position="167"/>
    </location>
</feature>
<evidence type="ECO:0000313" key="2">
    <source>
        <dbReference type="EMBL" id="GGO61904.1"/>
    </source>
</evidence>
<gene>
    <name evidence="2" type="ORF">GCM10012289_05250</name>
</gene>
<reference evidence="2" key="1">
    <citation type="journal article" date="2014" name="Int. J. Syst. Evol. Microbiol.">
        <title>Complete genome sequence of Corynebacterium casei LMG S-19264T (=DSM 44701T), isolated from a smear-ripened cheese.</title>
        <authorList>
            <consortium name="US DOE Joint Genome Institute (JGI-PGF)"/>
            <person name="Walter F."/>
            <person name="Albersmeier A."/>
            <person name="Kalinowski J."/>
            <person name="Ruckert C."/>
        </authorList>
    </citation>
    <scope>NUCLEOTIDE SEQUENCE</scope>
    <source>
        <strain evidence="2">CGMCC 4.7368</strain>
    </source>
</reference>
<accession>A0A918DEN7</accession>
<organism evidence="2 3">
    <name type="scientific">Nonomuraea cavernae</name>
    <dbReference type="NCBI Taxonomy" id="2045107"/>
    <lineage>
        <taxon>Bacteria</taxon>
        <taxon>Bacillati</taxon>
        <taxon>Actinomycetota</taxon>
        <taxon>Actinomycetes</taxon>
        <taxon>Streptosporangiales</taxon>
        <taxon>Streptosporangiaceae</taxon>
        <taxon>Nonomuraea</taxon>
    </lineage>
</organism>
<sequence>MIRPDLDLDLDLDVEERRPDRLPPRRLALVPPPVDGEAFHSWFFRLVEAQHSHRDTLVSLLGLPPYTPQRYTLGEDFLTIFDGEYVFENLRDTTGLRARAMMRMALFGQGGQFITYSWTGTTSTRPWPWRAETAAVCPRCLAGPDPIWRIAWHLLPCVICPQHRVYLTGWCPSCHTRISVGDTPRYRRECNGPFGPQGRIVGARNCRQQLARLPCQPVGNERLLRIQQGLLARLRRSRDGPIEPVKAFWDLYELLFRLAIYFGTPEMLPADTDAHPWWTFHEFCHLRDQLALTAGPTARERCGDLLAYQPGPLLSAAALLIIDELSFTGSPLDALRYFMDQRRYDPWAGTLWHEYCDDYHPTAVTNRILNHLKIRTLDPALLKPLALSEPGAPHYLHPAETAEDLDLPEAALLLAGEGMRPWQTTAAFRASLKRVQAATITP</sequence>
<name>A0A918DEN7_9ACTN</name>
<keyword evidence="3" id="KW-1185">Reference proteome</keyword>
<dbReference type="Pfam" id="PF06527">
    <property type="entry name" value="TniQ"/>
    <property type="match status" value="1"/>
</dbReference>
<protein>
    <recommendedName>
        <fullName evidence="1">TniQ domain-containing protein</fullName>
    </recommendedName>
</protein>
<dbReference type="RefSeq" id="WP_189122272.1">
    <property type="nucleotide sequence ID" value="NZ_BMNH01000001.1"/>
</dbReference>
<evidence type="ECO:0000313" key="3">
    <source>
        <dbReference type="Proteomes" id="UP000646523"/>
    </source>
</evidence>
<evidence type="ECO:0000259" key="1">
    <source>
        <dbReference type="Pfam" id="PF06527"/>
    </source>
</evidence>
<dbReference type="InterPro" id="IPR009492">
    <property type="entry name" value="TniQ"/>
</dbReference>
<comment type="caution">
    <text evidence="2">The sequence shown here is derived from an EMBL/GenBank/DDBJ whole genome shotgun (WGS) entry which is preliminary data.</text>
</comment>
<reference evidence="2" key="2">
    <citation type="submission" date="2020-09" db="EMBL/GenBank/DDBJ databases">
        <authorList>
            <person name="Sun Q."/>
            <person name="Zhou Y."/>
        </authorList>
    </citation>
    <scope>NUCLEOTIDE SEQUENCE</scope>
    <source>
        <strain evidence="2">CGMCC 4.7368</strain>
    </source>
</reference>
<dbReference type="Proteomes" id="UP000646523">
    <property type="component" value="Unassembled WGS sequence"/>
</dbReference>